<dbReference type="EMBL" id="GBXM01035198">
    <property type="protein sequence ID" value="JAH73379.1"/>
    <property type="molecule type" value="Transcribed_RNA"/>
</dbReference>
<reference evidence="1" key="2">
    <citation type="journal article" date="2015" name="Fish Shellfish Immunol.">
        <title>Early steps in the European eel (Anguilla anguilla)-Vibrio vulnificus interaction in the gills: Role of the RtxA13 toxin.</title>
        <authorList>
            <person name="Callol A."/>
            <person name="Pajuelo D."/>
            <person name="Ebbesson L."/>
            <person name="Teles M."/>
            <person name="MacKenzie S."/>
            <person name="Amaro C."/>
        </authorList>
    </citation>
    <scope>NUCLEOTIDE SEQUENCE</scope>
</reference>
<protein>
    <submittedName>
        <fullName evidence="1">Uncharacterized protein</fullName>
    </submittedName>
</protein>
<dbReference type="AlphaFoldDB" id="A0A0E9V5J4"/>
<proteinExistence type="predicted"/>
<organism evidence="1">
    <name type="scientific">Anguilla anguilla</name>
    <name type="common">European freshwater eel</name>
    <name type="synonym">Muraena anguilla</name>
    <dbReference type="NCBI Taxonomy" id="7936"/>
    <lineage>
        <taxon>Eukaryota</taxon>
        <taxon>Metazoa</taxon>
        <taxon>Chordata</taxon>
        <taxon>Craniata</taxon>
        <taxon>Vertebrata</taxon>
        <taxon>Euteleostomi</taxon>
        <taxon>Actinopterygii</taxon>
        <taxon>Neopterygii</taxon>
        <taxon>Teleostei</taxon>
        <taxon>Anguilliformes</taxon>
        <taxon>Anguillidae</taxon>
        <taxon>Anguilla</taxon>
    </lineage>
</organism>
<reference evidence="1" key="1">
    <citation type="submission" date="2014-11" db="EMBL/GenBank/DDBJ databases">
        <authorList>
            <person name="Amaro Gonzalez C."/>
        </authorList>
    </citation>
    <scope>NUCLEOTIDE SEQUENCE</scope>
</reference>
<sequence>MYRLLQFQPRNQSYLKILKPTLFHASPYSISDLCILI</sequence>
<accession>A0A0E9V5J4</accession>
<name>A0A0E9V5J4_ANGAN</name>
<evidence type="ECO:0000313" key="1">
    <source>
        <dbReference type="EMBL" id="JAH73379.1"/>
    </source>
</evidence>